<evidence type="ECO:0000256" key="5">
    <source>
        <dbReference type="ARBA" id="ARBA00022824"/>
    </source>
</evidence>
<dbReference type="Pfam" id="PF03062">
    <property type="entry name" value="MBOAT"/>
    <property type="match status" value="1"/>
</dbReference>
<reference evidence="12 13" key="1">
    <citation type="submission" date="2016-11" db="EMBL/GenBank/DDBJ databases">
        <title>The macronuclear genome of Stentor coeruleus: a giant cell with tiny introns.</title>
        <authorList>
            <person name="Slabodnick M."/>
            <person name="Ruby J.G."/>
            <person name="Reiff S.B."/>
            <person name="Swart E.C."/>
            <person name="Gosai S."/>
            <person name="Prabakaran S."/>
            <person name="Witkowska E."/>
            <person name="Larue G.E."/>
            <person name="Fisher S."/>
            <person name="Freeman R.M."/>
            <person name="Gunawardena J."/>
            <person name="Chu W."/>
            <person name="Stover N.A."/>
            <person name="Gregory B.D."/>
            <person name="Nowacki M."/>
            <person name="Derisi J."/>
            <person name="Roy S.W."/>
            <person name="Marshall W.F."/>
            <person name="Sood P."/>
        </authorList>
    </citation>
    <scope>NUCLEOTIDE SEQUENCE [LARGE SCALE GENOMIC DNA]</scope>
    <source>
        <strain evidence="12">WM001</strain>
    </source>
</reference>
<dbReference type="AlphaFoldDB" id="A0A1R2D196"/>
<dbReference type="InterPro" id="IPR004299">
    <property type="entry name" value="MBOAT_fam"/>
</dbReference>
<feature type="transmembrane region" description="Helical" evidence="11">
    <location>
        <begin position="128"/>
        <end position="149"/>
    </location>
</feature>
<comment type="similarity">
    <text evidence="2 9">Belongs to the membrane-bound acyltransferase family. Sterol o-acyltransferase subfamily.</text>
</comment>
<name>A0A1R2D196_9CILI</name>
<gene>
    <name evidence="12" type="ORF">SteCoe_1739</name>
</gene>
<dbReference type="EMBL" id="MPUH01000018">
    <property type="protein sequence ID" value="OMJ95034.1"/>
    <property type="molecule type" value="Genomic_DNA"/>
</dbReference>
<evidence type="ECO:0000256" key="11">
    <source>
        <dbReference type="SAM" id="Phobius"/>
    </source>
</evidence>
<feature type="transmembrane region" description="Helical" evidence="11">
    <location>
        <begin position="161"/>
        <end position="184"/>
    </location>
</feature>
<accession>A0A1R2D196</accession>
<feature type="transmembrane region" description="Helical" evidence="11">
    <location>
        <begin position="447"/>
        <end position="465"/>
    </location>
</feature>
<proteinExistence type="inferred from homology"/>
<comment type="caution">
    <text evidence="12">The sequence shown here is derived from an EMBL/GenBank/DDBJ whole genome shotgun (WGS) entry which is preliminary data.</text>
</comment>
<dbReference type="Proteomes" id="UP000187209">
    <property type="component" value="Unassembled WGS sequence"/>
</dbReference>
<organism evidence="12 13">
    <name type="scientific">Stentor coeruleus</name>
    <dbReference type="NCBI Taxonomy" id="5963"/>
    <lineage>
        <taxon>Eukaryota</taxon>
        <taxon>Sar</taxon>
        <taxon>Alveolata</taxon>
        <taxon>Ciliophora</taxon>
        <taxon>Postciliodesmatophora</taxon>
        <taxon>Heterotrichea</taxon>
        <taxon>Heterotrichida</taxon>
        <taxon>Stentoridae</taxon>
        <taxon>Stentor</taxon>
    </lineage>
</organism>
<evidence type="ECO:0000313" key="12">
    <source>
        <dbReference type="EMBL" id="OMJ95034.1"/>
    </source>
</evidence>
<keyword evidence="5 9" id="KW-0256">Endoplasmic reticulum</keyword>
<feature type="active site" evidence="10">
    <location>
        <position position="461"/>
    </location>
</feature>
<feature type="transmembrane region" description="Helical" evidence="11">
    <location>
        <begin position="196"/>
        <end position="215"/>
    </location>
</feature>
<dbReference type="PANTHER" id="PTHR10408">
    <property type="entry name" value="STEROL O-ACYLTRANSFERASE"/>
    <property type="match status" value="1"/>
</dbReference>
<keyword evidence="4 11" id="KW-0812">Transmembrane</keyword>
<feature type="transmembrane region" description="Helical" evidence="11">
    <location>
        <begin position="369"/>
        <end position="389"/>
    </location>
</feature>
<dbReference type="GO" id="GO:0005789">
    <property type="term" value="C:endoplasmic reticulum membrane"/>
    <property type="evidence" value="ECO:0007669"/>
    <property type="project" value="UniProtKB-SubCell"/>
</dbReference>
<evidence type="ECO:0000256" key="10">
    <source>
        <dbReference type="PIRSR" id="PIRSR000439-1"/>
    </source>
</evidence>
<keyword evidence="6 11" id="KW-1133">Transmembrane helix</keyword>
<evidence type="ECO:0000256" key="4">
    <source>
        <dbReference type="ARBA" id="ARBA00022692"/>
    </source>
</evidence>
<keyword evidence="8 9" id="KW-0012">Acyltransferase</keyword>
<sequence>MEKGVIHMEQQLKSAIALLQELKDNNIPLDTDENLLLSKNFDSCKSEYLNSLQKDLLTSKDKLIQEMQEAIKLFDETFTKTTQDIISELNSGAEAKKEARSGIFSQKVHKVRSSLLNRMYQSEDARTVYHIFIAIMLIMILGEMLNTYISQGVLIDLSLFTYVFGDIYAVTIFWFLMAGWSFLVVPLVRMIHDYKLTIVTWLSVYILMQFIGIVVPCTFCIYRKLPIASGFIITCEFSRMFMKTHSYLREKLLFANGKNEWATFIPDGLIKKGVTLESLNLPVMDLKDLNTEFRRYCYFFFAPTLIFRDSYPKIPTPLKFSNILIGVTNVLGTIFYTFIIFQAWCVPYFQESWKESYNLKFILVSWFRAMIPATMLLILMFFGMLHSWFNMWAEILRFGDRQFYTDWWNVSNFADYYRKWNIVVHEWLFHYVYQDMLRFSRGKSTQLQCFFAVFIISAFMHELILAVSMQFFYPILLVMFGGPGVIYTFFSRRDSRFLNVFVWSMFFVGNGLLVVFYSWEHFARKSMDLSQKYGWKTFFIPHSWGYFE</sequence>
<evidence type="ECO:0000256" key="6">
    <source>
        <dbReference type="ARBA" id="ARBA00022989"/>
    </source>
</evidence>
<evidence type="ECO:0000256" key="8">
    <source>
        <dbReference type="ARBA" id="ARBA00023315"/>
    </source>
</evidence>
<keyword evidence="13" id="KW-1185">Reference proteome</keyword>
<dbReference type="PANTHER" id="PTHR10408:SF8">
    <property type="entry name" value="O-ACYLTRANSFERASE"/>
    <property type="match status" value="1"/>
</dbReference>
<comment type="subcellular location">
    <subcellularLocation>
        <location evidence="1 9">Endoplasmic reticulum membrane</location>
        <topology evidence="1 9">Multi-pass membrane protein</topology>
    </subcellularLocation>
</comment>
<evidence type="ECO:0000313" key="13">
    <source>
        <dbReference type="Proteomes" id="UP000187209"/>
    </source>
</evidence>
<dbReference type="OrthoDB" id="10039049at2759"/>
<protein>
    <recommendedName>
        <fullName evidence="9">O-acyltransferase</fullName>
    </recommendedName>
</protein>
<dbReference type="GO" id="GO:0008374">
    <property type="term" value="F:O-acyltransferase activity"/>
    <property type="evidence" value="ECO:0007669"/>
    <property type="project" value="InterPro"/>
</dbReference>
<evidence type="ECO:0000256" key="2">
    <source>
        <dbReference type="ARBA" id="ARBA00009010"/>
    </source>
</evidence>
<evidence type="ECO:0000256" key="1">
    <source>
        <dbReference type="ARBA" id="ARBA00004477"/>
    </source>
</evidence>
<evidence type="ECO:0000256" key="7">
    <source>
        <dbReference type="ARBA" id="ARBA00023136"/>
    </source>
</evidence>
<evidence type="ECO:0000256" key="9">
    <source>
        <dbReference type="PIRNR" id="PIRNR000439"/>
    </source>
</evidence>
<keyword evidence="7 9" id="KW-0472">Membrane</keyword>
<dbReference type="PIRSF" id="PIRSF000439">
    <property type="entry name" value="Oat_ACAT_DAG_ARE"/>
    <property type="match status" value="1"/>
</dbReference>
<feature type="transmembrane region" description="Helical" evidence="11">
    <location>
        <begin position="497"/>
        <end position="519"/>
    </location>
</feature>
<keyword evidence="3 9" id="KW-0808">Transferase</keyword>
<dbReference type="InterPro" id="IPR014371">
    <property type="entry name" value="Oat_ACAT_DAG_ARE"/>
</dbReference>
<evidence type="ECO:0000256" key="3">
    <source>
        <dbReference type="ARBA" id="ARBA00022679"/>
    </source>
</evidence>
<feature type="transmembrane region" description="Helical" evidence="11">
    <location>
        <begin position="471"/>
        <end position="490"/>
    </location>
</feature>
<feature type="transmembrane region" description="Helical" evidence="11">
    <location>
        <begin position="323"/>
        <end position="349"/>
    </location>
</feature>